<proteinExistence type="predicted"/>
<gene>
    <name evidence="1" type="ORF">DSO57_1005220</name>
</gene>
<sequence length="80" mass="9073">MKPGGWFQLDPIIILEYKVGMGLWFDQTLPYMILGFYPLLSGFEGLPLLPSLLQVLRPKTCPILPPWVLPLVQLTLLNAH</sequence>
<keyword evidence="2" id="KW-1185">Reference proteome</keyword>
<name>A0ACC2T7U5_9FUNG</name>
<comment type="caution">
    <text evidence="1">The sequence shown here is derived from an EMBL/GenBank/DDBJ whole genome shotgun (WGS) entry which is preliminary data.</text>
</comment>
<accession>A0ACC2T7U5</accession>
<evidence type="ECO:0000313" key="2">
    <source>
        <dbReference type="Proteomes" id="UP001165960"/>
    </source>
</evidence>
<reference evidence="1" key="1">
    <citation type="submission" date="2022-04" db="EMBL/GenBank/DDBJ databases">
        <title>Genome of the entomopathogenic fungus Entomophthora muscae.</title>
        <authorList>
            <person name="Elya C."/>
            <person name="Lovett B.R."/>
            <person name="Lee E."/>
            <person name="Macias A.M."/>
            <person name="Hajek A.E."/>
            <person name="De Bivort B.L."/>
            <person name="Kasson M.T."/>
            <person name="De Fine Licht H.H."/>
            <person name="Stajich J.E."/>
        </authorList>
    </citation>
    <scope>NUCLEOTIDE SEQUENCE</scope>
    <source>
        <strain evidence="1">Berkeley</strain>
    </source>
</reference>
<dbReference type="EMBL" id="QTSX02003564">
    <property type="protein sequence ID" value="KAJ9070693.1"/>
    <property type="molecule type" value="Genomic_DNA"/>
</dbReference>
<protein>
    <submittedName>
        <fullName evidence="1">Uncharacterized protein</fullName>
    </submittedName>
</protein>
<organism evidence="1 2">
    <name type="scientific">Entomophthora muscae</name>
    <dbReference type="NCBI Taxonomy" id="34485"/>
    <lineage>
        <taxon>Eukaryota</taxon>
        <taxon>Fungi</taxon>
        <taxon>Fungi incertae sedis</taxon>
        <taxon>Zoopagomycota</taxon>
        <taxon>Entomophthoromycotina</taxon>
        <taxon>Entomophthoromycetes</taxon>
        <taxon>Entomophthorales</taxon>
        <taxon>Entomophthoraceae</taxon>
        <taxon>Entomophthora</taxon>
    </lineage>
</organism>
<dbReference type="Proteomes" id="UP001165960">
    <property type="component" value="Unassembled WGS sequence"/>
</dbReference>
<evidence type="ECO:0000313" key="1">
    <source>
        <dbReference type="EMBL" id="KAJ9070693.1"/>
    </source>
</evidence>